<organism evidence="1 2">
    <name type="scientific">Pisolithus tinctorius Marx 270</name>
    <dbReference type="NCBI Taxonomy" id="870435"/>
    <lineage>
        <taxon>Eukaryota</taxon>
        <taxon>Fungi</taxon>
        <taxon>Dikarya</taxon>
        <taxon>Basidiomycota</taxon>
        <taxon>Agaricomycotina</taxon>
        <taxon>Agaricomycetes</taxon>
        <taxon>Agaricomycetidae</taxon>
        <taxon>Boletales</taxon>
        <taxon>Sclerodermatineae</taxon>
        <taxon>Pisolithaceae</taxon>
        <taxon>Pisolithus</taxon>
    </lineage>
</organism>
<evidence type="ECO:0000313" key="2">
    <source>
        <dbReference type="Proteomes" id="UP000054217"/>
    </source>
</evidence>
<reference evidence="2" key="2">
    <citation type="submission" date="2015-01" db="EMBL/GenBank/DDBJ databases">
        <title>Evolutionary Origins and Diversification of the Mycorrhizal Mutualists.</title>
        <authorList>
            <consortium name="DOE Joint Genome Institute"/>
            <consortium name="Mycorrhizal Genomics Consortium"/>
            <person name="Kohler A."/>
            <person name="Kuo A."/>
            <person name="Nagy L.G."/>
            <person name="Floudas D."/>
            <person name="Copeland A."/>
            <person name="Barry K.W."/>
            <person name="Cichocki N."/>
            <person name="Veneault-Fourrey C."/>
            <person name="LaButti K."/>
            <person name="Lindquist E.A."/>
            <person name="Lipzen A."/>
            <person name="Lundell T."/>
            <person name="Morin E."/>
            <person name="Murat C."/>
            <person name="Riley R."/>
            <person name="Ohm R."/>
            <person name="Sun H."/>
            <person name="Tunlid A."/>
            <person name="Henrissat B."/>
            <person name="Grigoriev I.V."/>
            <person name="Hibbett D.S."/>
            <person name="Martin F."/>
        </authorList>
    </citation>
    <scope>NUCLEOTIDE SEQUENCE [LARGE SCALE GENOMIC DNA]</scope>
    <source>
        <strain evidence="2">Marx 270</strain>
    </source>
</reference>
<dbReference type="AlphaFoldDB" id="A0A0C3K785"/>
<accession>A0A0C3K785</accession>
<keyword evidence="2" id="KW-1185">Reference proteome</keyword>
<proteinExistence type="predicted"/>
<feature type="non-terminal residue" evidence="1">
    <location>
        <position position="1"/>
    </location>
</feature>
<feature type="non-terminal residue" evidence="1">
    <location>
        <position position="167"/>
    </location>
</feature>
<name>A0A0C3K785_PISTI</name>
<dbReference type="InParanoid" id="A0A0C3K785"/>
<dbReference type="HOGENOM" id="CLU_101491_0_0_1"/>
<gene>
    <name evidence="1" type="ORF">M404DRAFT_66608</name>
</gene>
<reference evidence="1 2" key="1">
    <citation type="submission" date="2014-04" db="EMBL/GenBank/DDBJ databases">
        <authorList>
            <consortium name="DOE Joint Genome Institute"/>
            <person name="Kuo A."/>
            <person name="Kohler A."/>
            <person name="Costa M.D."/>
            <person name="Nagy L.G."/>
            <person name="Floudas D."/>
            <person name="Copeland A."/>
            <person name="Barry K.W."/>
            <person name="Cichocki N."/>
            <person name="Veneault-Fourrey C."/>
            <person name="LaButti K."/>
            <person name="Lindquist E.A."/>
            <person name="Lipzen A."/>
            <person name="Lundell T."/>
            <person name="Morin E."/>
            <person name="Murat C."/>
            <person name="Sun H."/>
            <person name="Tunlid A."/>
            <person name="Henrissat B."/>
            <person name="Grigoriev I.V."/>
            <person name="Hibbett D.S."/>
            <person name="Martin F."/>
            <person name="Nordberg H.P."/>
            <person name="Cantor M.N."/>
            <person name="Hua S.X."/>
        </authorList>
    </citation>
    <scope>NUCLEOTIDE SEQUENCE [LARGE SCALE GENOMIC DNA]</scope>
    <source>
        <strain evidence="1 2">Marx 270</strain>
    </source>
</reference>
<evidence type="ECO:0000313" key="1">
    <source>
        <dbReference type="EMBL" id="KIO05467.1"/>
    </source>
</evidence>
<dbReference type="Proteomes" id="UP000054217">
    <property type="component" value="Unassembled WGS sequence"/>
</dbReference>
<dbReference type="EMBL" id="KN831967">
    <property type="protein sequence ID" value="KIO05467.1"/>
    <property type="molecule type" value="Genomic_DNA"/>
</dbReference>
<dbReference type="STRING" id="870435.A0A0C3K785"/>
<sequence length="167" mass="19024">RKIPSFGRGTIRKFSSNTSEMKRLAARDFEDILQALKCAIPVFKGLFPPAHDCIVSMLLFCFAEWHALAKLRLHMETTLNDLERAHIILCQKLHLFSRKLCPDYRTIELPKERASRLRKQACDGAGSAVPSLPSGGKVKTFNMCTYKFHVLGDYVESIRLFGMTDLY</sequence>
<dbReference type="OrthoDB" id="3269417at2759"/>
<protein>
    <submittedName>
        <fullName evidence="1">Uncharacterized protein</fullName>
    </submittedName>
</protein>